<dbReference type="SMART" id="SM00967">
    <property type="entry name" value="SpoU_sub_bind"/>
    <property type="match status" value="1"/>
</dbReference>
<dbReference type="Pfam" id="PF00588">
    <property type="entry name" value="SpoU_methylase"/>
    <property type="match status" value="1"/>
</dbReference>
<dbReference type="RefSeq" id="WP_306432728.1">
    <property type="nucleotide sequence ID" value="NZ_JBHSFT010000048.1"/>
</dbReference>
<reference evidence="6" key="1">
    <citation type="journal article" date="2019" name="Int. J. Syst. Evol. Microbiol.">
        <title>The Global Catalogue of Microorganisms (GCM) 10K type strain sequencing project: providing services to taxonomists for standard genome sequencing and annotation.</title>
        <authorList>
            <consortium name="The Broad Institute Genomics Platform"/>
            <consortium name="The Broad Institute Genome Sequencing Center for Infectious Disease"/>
            <person name="Wu L."/>
            <person name="Ma J."/>
        </authorList>
    </citation>
    <scope>NUCLEOTIDE SEQUENCE [LARGE SCALE GENOMIC DNA]</scope>
    <source>
        <strain evidence="6">CCUG 37257</strain>
    </source>
</reference>
<keyword evidence="2 5" id="KW-0489">Methyltransferase</keyword>
<sequence>MNKVITSVKNEKIKGLKKLHQRKYRKQMNAFLVEGEHLIEEALTSDWEVKELIVSEEVAVPDMAKHLPVTEVTKQVFKELSFTASPQGMMAVVEIKKEEAVNGEVVVLLDAVQDPGNAGTIIRTADAAGADGIILGSGCVDLYNDKVIRATQGSIFHLPIIHADLEEKLLRLKEADYRVWATALEKAENYKDLPIPQKTALIFGNEGAGVKESLLEKADERVTIPILGKAESLNVSIAAGVLLYYLKN</sequence>
<dbReference type="EMBL" id="JBHSFT010000048">
    <property type="protein sequence ID" value="MFC4664218.1"/>
    <property type="molecule type" value="Genomic_DNA"/>
</dbReference>
<dbReference type="InterPro" id="IPR029026">
    <property type="entry name" value="tRNA_m1G_MTases_N"/>
</dbReference>
<dbReference type="InterPro" id="IPR051259">
    <property type="entry name" value="rRNA_Methyltransferase"/>
</dbReference>
<gene>
    <name evidence="5" type="ORF">ACFO3P_18735</name>
</gene>
<dbReference type="Gene3D" id="3.30.1330.30">
    <property type="match status" value="1"/>
</dbReference>
<protein>
    <submittedName>
        <fullName evidence="5">TrmH family RNA methyltransferase</fullName>
    </submittedName>
</protein>
<dbReference type="PANTHER" id="PTHR43191">
    <property type="entry name" value="RRNA METHYLTRANSFERASE 3"/>
    <property type="match status" value="1"/>
</dbReference>
<accession>A0ABV9K2W6</accession>
<dbReference type="Gene3D" id="3.40.1280.10">
    <property type="match status" value="1"/>
</dbReference>
<dbReference type="InterPro" id="IPR001537">
    <property type="entry name" value="SpoU_MeTrfase"/>
</dbReference>
<dbReference type="InterPro" id="IPR029064">
    <property type="entry name" value="Ribosomal_eL30-like_sf"/>
</dbReference>
<comment type="similarity">
    <text evidence="1">Belongs to the class IV-like SAM-binding methyltransferase superfamily. RNA methyltransferase TrmH family.</text>
</comment>
<organism evidence="5 6">
    <name type="scientific">Oceanobacillus aidingensis</name>
    <dbReference type="NCBI Taxonomy" id="645964"/>
    <lineage>
        <taxon>Bacteria</taxon>
        <taxon>Bacillati</taxon>
        <taxon>Bacillota</taxon>
        <taxon>Bacilli</taxon>
        <taxon>Bacillales</taxon>
        <taxon>Bacillaceae</taxon>
        <taxon>Oceanobacillus</taxon>
    </lineage>
</organism>
<dbReference type="GO" id="GO:0032259">
    <property type="term" value="P:methylation"/>
    <property type="evidence" value="ECO:0007669"/>
    <property type="project" value="UniProtKB-KW"/>
</dbReference>
<comment type="caution">
    <text evidence="5">The sequence shown here is derived from an EMBL/GenBank/DDBJ whole genome shotgun (WGS) entry which is preliminary data.</text>
</comment>
<keyword evidence="3" id="KW-0808">Transferase</keyword>
<dbReference type="PANTHER" id="PTHR43191:SF2">
    <property type="entry name" value="RRNA METHYLTRANSFERASE 3, MITOCHONDRIAL"/>
    <property type="match status" value="1"/>
</dbReference>
<evidence type="ECO:0000256" key="3">
    <source>
        <dbReference type="ARBA" id="ARBA00022679"/>
    </source>
</evidence>
<evidence type="ECO:0000313" key="5">
    <source>
        <dbReference type="EMBL" id="MFC4664218.1"/>
    </source>
</evidence>
<evidence type="ECO:0000259" key="4">
    <source>
        <dbReference type="SMART" id="SM00967"/>
    </source>
</evidence>
<dbReference type="Pfam" id="PF22435">
    <property type="entry name" value="MRM3-like_sub_bind"/>
    <property type="match status" value="1"/>
</dbReference>
<dbReference type="SUPFAM" id="SSF55315">
    <property type="entry name" value="L30e-like"/>
    <property type="match status" value="1"/>
</dbReference>
<keyword evidence="6" id="KW-1185">Reference proteome</keyword>
<evidence type="ECO:0000256" key="1">
    <source>
        <dbReference type="ARBA" id="ARBA00007228"/>
    </source>
</evidence>
<evidence type="ECO:0000256" key="2">
    <source>
        <dbReference type="ARBA" id="ARBA00022603"/>
    </source>
</evidence>
<evidence type="ECO:0000313" key="6">
    <source>
        <dbReference type="Proteomes" id="UP001595988"/>
    </source>
</evidence>
<dbReference type="InterPro" id="IPR013123">
    <property type="entry name" value="SpoU_subst-bd"/>
</dbReference>
<dbReference type="GO" id="GO:0008168">
    <property type="term" value="F:methyltransferase activity"/>
    <property type="evidence" value="ECO:0007669"/>
    <property type="project" value="UniProtKB-KW"/>
</dbReference>
<dbReference type="SUPFAM" id="SSF75217">
    <property type="entry name" value="alpha/beta knot"/>
    <property type="match status" value="1"/>
</dbReference>
<feature type="domain" description="RNA 2-O ribose methyltransferase substrate binding" evidence="4">
    <location>
        <begin position="32"/>
        <end position="99"/>
    </location>
</feature>
<dbReference type="Proteomes" id="UP001595988">
    <property type="component" value="Unassembled WGS sequence"/>
</dbReference>
<name>A0ABV9K2W6_9BACI</name>
<dbReference type="InterPro" id="IPR053888">
    <property type="entry name" value="MRM3-like_sub_bind"/>
</dbReference>
<dbReference type="InterPro" id="IPR029028">
    <property type="entry name" value="Alpha/beta_knot_MTases"/>
</dbReference>
<dbReference type="CDD" id="cd18095">
    <property type="entry name" value="SpoU-like_rRNA-MTase"/>
    <property type="match status" value="1"/>
</dbReference>
<proteinExistence type="inferred from homology"/>